<comment type="similarity">
    <text evidence="1">Belongs to the GASA family.</text>
</comment>
<comment type="caution">
    <text evidence="3">The sequence shown here is derived from an EMBL/GenBank/DDBJ whole genome shotgun (WGS) entry which is preliminary data.</text>
</comment>
<dbReference type="Proteomes" id="UP000657918">
    <property type="component" value="Unassembled WGS sequence"/>
</dbReference>
<dbReference type="InterPro" id="IPR003854">
    <property type="entry name" value="GASA"/>
</dbReference>
<dbReference type="Pfam" id="PF02704">
    <property type="entry name" value="GASA"/>
    <property type="match status" value="1"/>
</dbReference>
<gene>
    <name evidence="3" type="ORF">SADUNF_Sadunf07G0047900</name>
</gene>
<dbReference type="PANTHER" id="PTHR23201">
    <property type="entry name" value="EXTENSIN, PROLINE-RICH PROTEIN"/>
    <property type="match status" value="1"/>
</dbReference>
<dbReference type="PANTHER" id="PTHR23201:SF106">
    <property type="entry name" value="SNAKIN-1"/>
    <property type="match status" value="1"/>
</dbReference>
<feature type="signal peptide" evidence="2">
    <location>
        <begin position="1"/>
        <end position="26"/>
    </location>
</feature>
<evidence type="ECO:0000313" key="4">
    <source>
        <dbReference type="Proteomes" id="UP000657918"/>
    </source>
</evidence>
<dbReference type="OrthoDB" id="847210at2759"/>
<dbReference type="EMBL" id="JADGMS010000007">
    <property type="protein sequence ID" value="KAF9678565.1"/>
    <property type="molecule type" value="Genomic_DNA"/>
</dbReference>
<dbReference type="AlphaFoldDB" id="A0A835K1C7"/>
<keyword evidence="2" id="KW-0732">Signal</keyword>
<protein>
    <submittedName>
        <fullName evidence="3">Uncharacterized protein</fullName>
    </submittedName>
</protein>
<name>A0A835K1C7_9ROSI</name>
<feature type="chain" id="PRO_5032983598" evidence="2">
    <location>
        <begin position="27"/>
        <end position="105"/>
    </location>
</feature>
<proteinExistence type="inferred from homology"/>
<evidence type="ECO:0000313" key="3">
    <source>
        <dbReference type="EMBL" id="KAF9678565.1"/>
    </source>
</evidence>
<sequence>MMKLSFALSLLLSVALLSSFLRFTMALPNHVASPPPPPPSPAIPSFCDPKCKARCAKAGYYQRCYDYCLICCKDCKCVPSGTYGNKSECPCYRDKLNSKGTSKCP</sequence>
<accession>A0A835K1C7</accession>
<organism evidence="3 4">
    <name type="scientific">Salix dunnii</name>
    <dbReference type="NCBI Taxonomy" id="1413687"/>
    <lineage>
        <taxon>Eukaryota</taxon>
        <taxon>Viridiplantae</taxon>
        <taxon>Streptophyta</taxon>
        <taxon>Embryophyta</taxon>
        <taxon>Tracheophyta</taxon>
        <taxon>Spermatophyta</taxon>
        <taxon>Magnoliopsida</taxon>
        <taxon>eudicotyledons</taxon>
        <taxon>Gunneridae</taxon>
        <taxon>Pentapetalae</taxon>
        <taxon>rosids</taxon>
        <taxon>fabids</taxon>
        <taxon>Malpighiales</taxon>
        <taxon>Salicaceae</taxon>
        <taxon>Saliceae</taxon>
        <taxon>Salix</taxon>
    </lineage>
</organism>
<keyword evidence="4" id="KW-1185">Reference proteome</keyword>
<reference evidence="3 4" key="1">
    <citation type="submission" date="2020-10" db="EMBL/GenBank/DDBJ databases">
        <title>Plant Genome Project.</title>
        <authorList>
            <person name="Zhang R.-G."/>
        </authorList>
    </citation>
    <scope>NUCLEOTIDE SEQUENCE [LARGE SCALE GENOMIC DNA]</scope>
    <source>
        <strain evidence="3">FAFU-HL-1</strain>
        <tissue evidence="3">Leaf</tissue>
    </source>
</reference>
<evidence type="ECO:0000256" key="1">
    <source>
        <dbReference type="ARBA" id="ARBA00010582"/>
    </source>
</evidence>
<evidence type="ECO:0000256" key="2">
    <source>
        <dbReference type="SAM" id="SignalP"/>
    </source>
</evidence>